<evidence type="ECO:0000256" key="2">
    <source>
        <dbReference type="SAM" id="Coils"/>
    </source>
</evidence>
<dbReference type="InterPro" id="IPR000533">
    <property type="entry name" value="Tropomyosin"/>
</dbReference>
<dbReference type="Proteomes" id="UP000014064">
    <property type="component" value="Unassembled WGS sequence"/>
</dbReference>
<dbReference type="STRING" id="1299270.R9AFZ7"/>
<dbReference type="OMA" id="EQWETKY"/>
<dbReference type="SUPFAM" id="SSF57997">
    <property type="entry name" value="Tropomyosin"/>
    <property type="match status" value="1"/>
</dbReference>
<dbReference type="FunFam" id="1.20.5.340:FF:000001">
    <property type="entry name" value="Tropomyosin alpha-1 chain isoform 2"/>
    <property type="match status" value="1"/>
</dbReference>
<evidence type="ECO:0000313" key="4">
    <source>
        <dbReference type="Proteomes" id="UP000014064"/>
    </source>
</evidence>
<protein>
    <submittedName>
        <fullName evidence="3">Tropomyosin-2</fullName>
    </submittedName>
</protein>
<evidence type="ECO:0000313" key="3">
    <source>
        <dbReference type="EMBL" id="EOR01097.1"/>
    </source>
</evidence>
<organism evidence="3 4">
    <name type="scientific">Wallemia ichthyophaga (strain EXF-994 / CBS 113033)</name>
    <dbReference type="NCBI Taxonomy" id="1299270"/>
    <lineage>
        <taxon>Eukaryota</taxon>
        <taxon>Fungi</taxon>
        <taxon>Dikarya</taxon>
        <taxon>Basidiomycota</taxon>
        <taxon>Wallemiomycotina</taxon>
        <taxon>Wallemiomycetes</taxon>
        <taxon>Wallemiales</taxon>
        <taxon>Wallemiaceae</taxon>
        <taxon>Wallemia</taxon>
    </lineage>
</organism>
<feature type="coiled-coil region" evidence="2">
    <location>
        <begin position="1"/>
        <end position="157"/>
    </location>
</feature>
<sequence>MEKIKEKLNNLRIEADSNLERAEVSEERVKKLEQDSLQREQEVQSLQHKLSLAESDNDSLESRLNDLKGFRDEEDAHRTNAEALHRKIALLEDELDNSEKNLKDVTEKLRQVDVKAEHFERQVQRVEQERDAWEKKYEDSQEKLGSMKRELDEVIAQMNSL</sequence>
<dbReference type="Pfam" id="PF00261">
    <property type="entry name" value="Tropomyosin"/>
    <property type="match status" value="2"/>
</dbReference>
<dbReference type="OrthoDB" id="128924at2759"/>
<keyword evidence="1 2" id="KW-0175">Coiled coil</keyword>
<dbReference type="AlphaFoldDB" id="R9AFZ7"/>
<dbReference type="GeneID" id="20377370"/>
<keyword evidence="4" id="KW-1185">Reference proteome</keyword>
<dbReference type="KEGG" id="wic:J056_004418"/>
<dbReference type="Gene3D" id="1.20.5.340">
    <property type="match status" value="1"/>
</dbReference>
<dbReference type="HOGENOM" id="CLU_104738_0_1_1"/>
<dbReference type="RefSeq" id="XP_009267888.1">
    <property type="nucleotide sequence ID" value="XM_009269613.1"/>
</dbReference>
<proteinExistence type="predicted"/>
<name>R9AFZ7_WALI9</name>
<dbReference type="eggNOG" id="KOG1003">
    <property type="taxonomic scope" value="Eukaryota"/>
</dbReference>
<dbReference type="EMBL" id="KE007231">
    <property type="protein sequence ID" value="EOR01097.1"/>
    <property type="molecule type" value="Genomic_DNA"/>
</dbReference>
<accession>R9AFZ7</accession>
<dbReference type="PANTHER" id="PTHR19269">
    <property type="entry name" value="TROPOMYOSIN"/>
    <property type="match status" value="1"/>
</dbReference>
<evidence type="ECO:0000256" key="1">
    <source>
        <dbReference type="ARBA" id="ARBA00023054"/>
    </source>
</evidence>
<gene>
    <name evidence="3" type="ORF">J056_004418</name>
</gene>
<reference evidence="4" key="1">
    <citation type="journal article" date="2013" name="BMC Genomics">
        <title>Genome and transcriptome sequencing of the halophilic fungus Wallemia ichthyophaga: haloadaptations present and absent.</title>
        <authorList>
            <person name="Zajc J."/>
            <person name="Liu Y."/>
            <person name="Dai W."/>
            <person name="Yang Z."/>
            <person name="Hu J."/>
            <person name="Gostincar C."/>
            <person name="Gunde-Cimerman N."/>
        </authorList>
    </citation>
    <scope>NUCLEOTIDE SEQUENCE [LARGE SCALE GENOMIC DNA]</scope>
    <source>
        <strain evidence="4">EXF-994 / CBS 113033</strain>
    </source>
</reference>
<dbReference type="Gene3D" id="1.20.5.170">
    <property type="match status" value="1"/>
</dbReference>